<protein>
    <submittedName>
        <fullName evidence="3">Glycosyltransferase family 1 protein</fullName>
    </submittedName>
</protein>
<evidence type="ECO:0000259" key="1">
    <source>
        <dbReference type="Pfam" id="PF00534"/>
    </source>
</evidence>
<accession>A0A6I0F350</accession>
<dbReference type="PANTHER" id="PTHR45947">
    <property type="entry name" value="SULFOQUINOVOSYL TRANSFERASE SQD2"/>
    <property type="match status" value="1"/>
</dbReference>
<gene>
    <name evidence="3" type="ORF">F8154_05430</name>
</gene>
<dbReference type="Proteomes" id="UP000432715">
    <property type="component" value="Unassembled WGS sequence"/>
</dbReference>
<dbReference type="Pfam" id="PF00534">
    <property type="entry name" value="Glycos_transf_1"/>
    <property type="match status" value="1"/>
</dbReference>
<keyword evidence="4" id="KW-1185">Reference proteome</keyword>
<dbReference type="InterPro" id="IPR001296">
    <property type="entry name" value="Glyco_trans_1"/>
</dbReference>
<dbReference type="SUPFAM" id="SSF53756">
    <property type="entry name" value="UDP-Glycosyltransferase/glycogen phosphorylase"/>
    <property type="match status" value="1"/>
</dbReference>
<reference evidence="3 4" key="1">
    <citation type="submission" date="2019-10" db="EMBL/GenBank/DDBJ databases">
        <title>Alkaliphilus serpentinus sp. nov. and Alkaliphilus pronyensis sp. nov., two novel anaerobic alkaliphilic species isolated from the serpentinized-hosted hydrothermal field of the Prony Bay (New Caledonia).</title>
        <authorList>
            <person name="Postec A."/>
        </authorList>
    </citation>
    <scope>NUCLEOTIDE SEQUENCE [LARGE SCALE GENOMIC DNA]</scope>
    <source>
        <strain evidence="3 4">LacV</strain>
    </source>
</reference>
<organism evidence="3 4">
    <name type="scientific">Alkaliphilus pronyensis</name>
    <dbReference type="NCBI Taxonomy" id="1482732"/>
    <lineage>
        <taxon>Bacteria</taxon>
        <taxon>Bacillati</taxon>
        <taxon>Bacillota</taxon>
        <taxon>Clostridia</taxon>
        <taxon>Peptostreptococcales</taxon>
        <taxon>Natronincolaceae</taxon>
        <taxon>Alkaliphilus</taxon>
    </lineage>
</organism>
<dbReference type="OrthoDB" id="9802525at2"/>
<feature type="domain" description="Glycosyltransferase subfamily 4-like N-terminal" evidence="2">
    <location>
        <begin position="14"/>
        <end position="177"/>
    </location>
</feature>
<evidence type="ECO:0000313" key="4">
    <source>
        <dbReference type="Proteomes" id="UP000432715"/>
    </source>
</evidence>
<dbReference type="EMBL" id="WBZC01000015">
    <property type="protein sequence ID" value="KAB3535742.1"/>
    <property type="molecule type" value="Genomic_DNA"/>
</dbReference>
<proteinExistence type="predicted"/>
<dbReference type="RefSeq" id="WP_151860589.1">
    <property type="nucleotide sequence ID" value="NZ_WBZC01000015.1"/>
</dbReference>
<name>A0A6I0F350_9FIRM</name>
<evidence type="ECO:0000259" key="2">
    <source>
        <dbReference type="Pfam" id="PF13439"/>
    </source>
</evidence>
<dbReference type="Gene3D" id="3.40.50.2000">
    <property type="entry name" value="Glycogen Phosphorylase B"/>
    <property type="match status" value="2"/>
</dbReference>
<sequence>MKIAIFTDTYTPQINGVTKTLKKLKDYMDKNGIEYKFFVPAEGNPLETKETISFYSIRFLFYPECKIALPRYGEVKNALDDFKPDIIHIVTPFSVGLKGLKYARENNIPLVSSYHTNFVEYFKFYNLQILENICWSYFNWFHSFCEINFCPSMDTLNKLDRKGIGNLKIWDRGIESDEFSPIKYNKDLRERYVSPNVKLLLYVGRIAPEKELDVLLKAVQILSKKDIPFKLLMVGDGPLYNELKAQNIKNVIFDGYKFGSELQEIYGSSDIFVFPSSTETYGNVILEAMSSGLPVVAPFEGGIKENLKNGNNGLVFNKEDSIDMANKIEMLLKDEKLRVSLANNAREHAMSKSWNKVFQKLFKNYKSVIENFHHKINNLSA</sequence>
<dbReference type="InterPro" id="IPR028098">
    <property type="entry name" value="Glyco_trans_4-like_N"/>
</dbReference>
<comment type="caution">
    <text evidence="3">The sequence shown here is derived from an EMBL/GenBank/DDBJ whole genome shotgun (WGS) entry which is preliminary data.</text>
</comment>
<dbReference type="PANTHER" id="PTHR45947:SF3">
    <property type="entry name" value="SULFOQUINOVOSYL TRANSFERASE SQD2"/>
    <property type="match status" value="1"/>
</dbReference>
<keyword evidence="3" id="KW-0808">Transferase</keyword>
<dbReference type="CDD" id="cd03814">
    <property type="entry name" value="GT4-like"/>
    <property type="match status" value="1"/>
</dbReference>
<evidence type="ECO:0000313" key="3">
    <source>
        <dbReference type="EMBL" id="KAB3535742.1"/>
    </source>
</evidence>
<dbReference type="GO" id="GO:0016758">
    <property type="term" value="F:hexosyltransferase activity"/>
    <property type="evidence" value="ECO:0007669"/>
    <property type="project" value="TreeGrafter"/>
</dbReference>
<dbReference type="Pfam" id="PF13439">
    <property type="entry name" value="Glyco_transf_4"/>
    <property type="match status" value="1"/>
</dbReference>
<dbReference type="InterPro" id="IPR050194">
    <property type="entry name" value="Glycosyltransferase_grp1"/>
</dbReference>
<dbReference type="AlphaFoldDB" id="A0A6I0F350"/>
<feature type="domain" description="Glycosyl transferase family 1" evidence="1">
    <location>
        <begin position="195"/>
        <end position="347"/>
    </location>
</feature>